<dbReference type="Pfam" id="PF03168">
    <property type="entry name" value="LEA_2"/>
    <property type="match status" value="1"/>
</dbReference>
<dbReference type="EMBL" id="JAAGAX010000010">
    <property type="protein sequence ID" value="KAF2300902.1"/>
    <property type="molecule type" value="Genomic_DNA"/>
</dbReference>
<evidence type="ECO:0000313" key="6">
    <source>
        <dbReference type="EMBL" id="KAF2300902.1"/>
    </source>
</evidence>
<dbReference type="AlphaFoldDB" id="A0A6A6LHL9"/>
<accession>A0A6A6LHL9</accession>
<feature type="domain" description="Late embryogenesis abundant protein LEA-2 subgroup" evidence="5">
    <location>
        <begin position="54"/>
        <end position="139"/>
    </location>
</feature>
<evidence type="ECO:0000259" key="5">
    <source>
        <dbReference type="Pfam" id="PF03168"/>
    </source>
</evidence>
<dbReference type="GO" id="GO:0005886">
    <property type="term" value="C:plasma membrane"/>
    <property type="evidence" value="ECO:0007669"/>
    <property type="project" value="TreeGrafter"/>
</dbReference>
<comment type="subcellular location">
    <subcellularLocation>
        <location evidence="1">Membrane</location>
        <topology evidence="1">Single-pass membrane protein</topology>
    </subcellularLocation>
</comment>
<evidence type="ECO:0000256" key="4">
    <source>
        <dbReference type="ARBA" id="ARBA00023136"/>
    </source>
</evidence>
<keyword evidence="2" id="KW-0812">Transmembrane</keyword>
<organism evidence="6 7">
    <name type="scientific">Hevea brasiliensis</name>
    <name type="common">Para rubber tree</name>
    <name type="synonym">Siphonia brasiliensis</name>
    <dbReference type="NCBI Taxonomy" id="3981"/>
    <lineage>
        <taxon>Eukaryota</taxon>
        <taxon>Viridiplantae</taxon>
        <taxon>Streptophyta</taxon>
        <taxon>Embryophyta</taxon>
        <taxon>Tracheophyta</taxon>
        <taxon>Spermatophyta</taxon>
        <taxon>Magnoliopsida</taxon>
        <taxon>eudicotyledons</taxon>
        <taxon>Gunneridae</taxon>
        <taxon>Pentapetalae</taxon>
        <taxon>rosids</taxon>
        <taxon>fabids</taxon>
        <taxon>Malpighiales</taxon>
        <taxon>Euphorbiaceae</taxon>
        <taxon>Crotonoideae</taxon>
        <taxon>Micrandreae</taxon>
        <taxon>Hevea</taxon>
    </lineage>
</organism>
<evidence type="ECO:0000256" key="3">
    <source>
        <dbReference type="ARBA" id="ARBA00022989"/>
    </source>
</evidence>
<protein>
    <recommendedName>
        <fullName evidence="5">Late embryogenesis abundant protein LEA-2 subgroup domain-containing protein</fullName>
    </recommendedName>
</protein>
<keyword evidence="4" id="KW-0472">Membrane</keyword>
<dbReference type="PANTHER" id="PTHR31234:SF54">
    <property type="entry name" value="LATE EMBRYOGENESIS ABUNDANT PROTEIN LEA-2 SUBGROUP DOMAIN-CONTAINING PROTEIN"/>
    <property type="match status" value="1"/>
</dbReference>
<dbReference type="Gene3D" id="2.60.40.1820">
    <property type="match status" value="1"/>
</dbReference>
<dbReference type="GO" id="GO:0098542">
    <property type="term" value="P:defense response to other organism"/>
    <property type="evidence" value="ECO:0007669"/>
    <property type="project" value="InterPro"/>
</dbReference>
<dbReference type="PANTHER" id="PTHR31234">
    <property type="entry name" value="LATE EMBRYOGENESIS ABUNDANT (LEA) HYDROXYPROLINE-RICH GLYCOPROTEIN FAMILY"/>
    <property type="match status" value="1"/>
</dbReference>
<keyword evidence="7" id="KW-1185">Reference proteome</keyword>
<reference evidence="6 7" key="1">
    <citation type="journal article" date="2020" name="Mol. Plant">
        <title>The Chromosome-Based Rubber Tree Genome Provides New Insights into Spurge Genome Evolution and Rubber Biosynthesis.</title>
        <authorList>
            <person name="Liu J."/>
            <person name="Shi C."/>
            <person name="Shi C.C."/>
            <person name="Li W."/>
            <person name="Zhang Q.J."/>
            <person name="Zhang Y."/>
            <person name="Li K."/>
            <person name="Lu H.F."/>
            <person name="Shi C."/>
            <person name="Zhu S.T."/>
            <person name="Xiao Z.Y."/>
            <person name="Nan H."/>
            <person name="Yue Y."/>
            <person name="Zhu X.G."/>
            <person name="Wu Y."/>
            <person name="Hong X.N."/>
            <person name="Fan G.Y."/>
            <person name="Tong Y."/>
            <person name="Zhang D."/>
            <person name="Mao C.L."/>
            <person name="Liu Y.L."/>
            <person name="Hao S.J."/>
            <person name="Liu W.Q."/>
            <person name="Lv M.Q."/>
            <person name="Zhang H.B."/>
            <person name="Liu Y."/>
            <person name="Hu-Tang G.R."/>
            <person name="Wang J.P."/>
            <person name="Wang J.H."/>
            <person name="Sun Y.H."/>
            <person name="Ni S.B."/>
            <person name="Chen W.B."/>
            <person name="Zhang X.C."/>
            <person name="Jiao Y.N."/>
            <person name="Eichler E.E."/>
            <person name="Li G.H."/>
            <person name="Liu X."/>
            <person name="Gao L.Z."/>
        </authorList>
    </citation>
    <scope>NUCLEOTIDE SEQUENCE [LARGE SCALE GENOMIC DNA]</scope>
    <source>
        <strain evidence="7">cv. GT1</strain>
        <tissue evidence="6">Leaf</tissue>
    </source>
</reference>
<comment type="caution">
    <text evidence="6">The sequence shown here is derived from an EMBL/GenBank/DDBJ whole genome shotgun (WGS) entry which is preliminary data.</text>
</comment>
<sequence>MKTFHGSSNTKFRFFLLPRPQEPRFSLSTIRVNSFRLSVYSSSTLFISSVVSLTLNAQNHNKVGIKYIPSKLNIYYHGIPIGLIRVPGFYQPAHSDNIKVTTQISLHCVNVSQIISESLLQDKARKKVVQVKAIGDIRVRLFLFRLASPKIKIALDCDIDLDYAELPFKNYELFNNMDVVQHHLPGIHQFTDGVNFASGGASALVETSQGNEGRDIYKIGGRKFAFVGMGAFDCAPKMRALKQHRGHRDKEATSLENYTIKYFLKYSKS</sequence>
<keyword evidence="3" id="KW-1133">Transmembrane helix</keyword>
<evidence type="ECO:0000256" key="1">
    <source>
        <dbReference type="ARBA" id="ARBA00004167"/>
    </source>
</evidence>
<evidence type="ECO:0000313" key="7">
    <source>
        <dbReference type="Proteomes" id="UP000467840"/>
    </source>
</evidence>
<dbReference type="Proteomes" id="UP000467840">
    <property type="component" value="Chromosome 4"/>
</dbReference>
<name>A0A6A6LHL9_HEVBR</name>
<gene>
    <name evidence="6" type="ORF">GH714_018121</name>
</gene>
<dbReference type="InterPro" id="IPR044839">
    <property type="entry name" value="NDR1-like"/>
</dbReference>
<dbReference type="InterPro" id="IPR004864">
    <property type="entry name" value="LEA_2"/>
</dbReference>
<proteinExistence type="predicted"/>
<evidence type="ECO:0000256" key="2">
    <source>
        <dbReference type="ARBA" id="ARBA00022692"/>
    </source>
</evidence>